<evidence type="ECO:0000313" key="3">
    <source>
        <dbReference type="Proteomes" id="UP001596220"/>
    </source>
</evidence>
<dbReference type="PANTHER" id="PTHR46564">
    <property type="entry name" value="TRANSPOSASE"/>
    <property type="match status" value="1"/>
</dbReference>
<feature type="domain" description="Tc1-like transposase DDE" evidence="1">
    <location>
        <begin position="17"/>
        <end position="158"/>
    </location>
</feature>
<evidence type="ECO:0000313" key="2">
    <source>
        <dbReference type="EMBL" id="MFC6094704.1"/>
    </source>
</evidence>
<comment type="caution">
    <text evidence="2">The sequence shown here is derived from an EMBL/GenBank/DDBJ whole genome shotgun (WGS) entry which is preliminary data.</text>
</comment>
<dbReference type="Pfam" id="PF13358">
    <property type="entry name" value="DDE_3"/>
    <property type="match status" value="1"/>
</dbReference>
<dbReference type="Proteomes" id="UP001596220">
    <property type="component" value="Unassembled WGS sequence"/>
</dbReference>
<reference evidence="3" key="1">
    <citation type="journal article" date="2019" name="Int. J. Syst. Evol. Microbiol.">
        <title>The Global Catalogue of Microorganisms (GCM) 10K type strain sequencing project: providing services to taxonomists for standard genome sequencing and annotation.</title>
        <authorList>
            <consortium name="The Broad Institute Genomics Platform"/>
            <consortium name="The Broad Institute Genome Sequencing Center for Infectious Disease"/>
            <person name="Wu L."/>
            <person name="Ma J."/>
        </authorList>
    </citation>
    <scope>NUCLEOTIDE SEQUENCE [LARGE SCALE GENOMIC DNA]</scope>
    <source>
        <strain evidence="3">CGMCC 4.7246</strain>
    </source>
</reference>
<dbReference type="NCBIfam" id="NF033545">
    <property type="entry name" value="transpos_IS630"/>
    <property type="match status" value="1"/>
</dbReference>
<dbReference type="Gene3D" id="3.30.420.10">
    <property type="entry name" value="Ribonuclease H-like superfamily/Ribonuclease H"/>
    <property type="match status" value="1"/>
</dbReference>
<name>A0ABW1PGQ2_9PSEU</name>
<keyword evidence="3" id="KW-1185">Reference proteome</keyword>
<dbReference type="PANTHER" id="PTHR46564:SF1">
    <property type="entry name" value="TRANSPOSASE"/>
    <property type="match status" value="1"/>
</dbReference>
<gene>
    <name evidence="2" type="ORF">ACFP3R_36030</name>
</gene>
<evidence type="ECO:0000259" key="1">
    <source>
        <dbReference type="Pfam" id="PF13358"/>
    </source>
</evidence>
<dbReference type="EMBL" id="JBHSQO010000071">
    <property type="protein sequence ID" value="MFC6094704.1"/>
    <property type="molecule type" value="Genomic_DNA"/>
</dbReference>
<dbReference type="InterPro" id="IPR036397">
    <property type="entry name" value="RNaseH_sf"/>
</dbReference>
<organism evidence="2 3">
    <name type="scientific">Saccharothrix lopnurensis</name>
    <dbReference type="NCBI Taxonomy" id="1670621"/>
    <lineage>
        <taxon>Bacteria</taxon>
        <taxon>Bacillati</taxon>
        <taxon>Actinomycetota</taxon>
        <taxon>Actinomycetes</taxon>
        <taxon>Pseudonocardiales</taxon>
        <taxon>Pseudonocardiaceae</taxon>
        <taxon>Saccharothrix</taxon>
    </lineage>
</organism>
<accession>A0ABW1PGQ2</accession>
<dbReference type="InterPro" id="IPR038717">
    <property type="entry name" value="Tc1-like_DDE_dom"/>
</dbReference>
<proteinExistence type="predicted"/>
<protein>
    <submittedName>
        <fullName evidence="2">IS630 family transposase</fullName>
    </submittedName>
</protein>
<sequence length="190" mass="21674">MRTTRRSRRAKAEGAMIAWVDQCGLCSDAAPPGRSWAPKGRTPIVRVTGKRLRVNIMSAVASRDALWFTVFTERFTAAVFTAFLDLMARQADRKVHVVAARHPVHRGKAARAWLEANADRVELHLMPGYSPELNPDELLNADLKRNVNASRAHNVDRLAHKTRRFLRRRQNQPHLVRGYFRAPHVHYADI</sequence>
<dbReference type="RefSeq" id="WP_380643212.1">
    <property type="nucleotide sequence ID" value="NZ_JBHSQO010000071.1"/>
</dbReference>
<dbReference type="InterPro" id="IPR047655">
    <property type="entry name" value="Transpos_IS630-like"/>
</dbReference>